<name>A0ACC1HXF3_9FUNG</name>
<reference evidence="1" key="1">
    <citation type="submission" date="2022-07" db="EMBL/GenBank/DDBJ databases">
        <title>Phylogenomic reconstructions and comparative analyses of Kickxellomycotina fungi.</title>
        <authorList>
            <person name="Reynolds N.K."/>
            <person name="Stajich J.E."/>
            <person name="Barry K."/>
            <person name="Grigoriev I.V."/>
            <person name="Crous P."/>
            <person name="Smith M.E."/>
        </authorList>
    </citation>
    <scope>NUCLEOTIDE SEQUENCE</scope>
    <source>
        <strain evidence="1">Benny 63K</strain>
    </source>
</reference>
<gene>
    <name evidence="1" type="ORF">LPJ66_011664</name>
</gene>
<accession>A0ACC1HXF3</accession>
<organism evidence="1 2">
    <name type="scientific">Kickxella alabastrina</name>
    <dbReference type="NCBI Taxonomy" id="61397"/>
    <lineage>
        <taxon>Eukaryota</taxon>
        <taxon>Fungi</taxon>
        <taxon>Fungi incertae sedis</taxon>
        <taxon>Zoopagomycota</taxon>
        <taxon>Kickxellomycotina</taxon>
        <taxon>Kickxellomycetes</taxon>
        <taxon>Kickxellales</taxon>
        <taxon>Kickxellaceae</taxon>
        <taxon>Kickxella</taxon>
    </lineage>
</organism>
<evidence type="ECO:0000313" key="1">
    <source>
        <dbReference type="EMBL" id="KAJ1879561.1"/>
    </source>
</evidence>
<feature type="non-terminal residue" evidence="1">
    <location>
        <position position="1"/>
    </location>
</feature>
<sequence length="70" mass="7889">YDRHNGTTQIIVDDDATRNLILTLESAPTSGASHGNSAGVFEWRVADIDYLLSSEKRIKSEFVEARHYIH</sequence>
<proteinExistence type="predicted"/>
<keyword evidence="2" id="KW-1185">Reference proteome</keyword>
<dbReference type="EMBL" id="JANBPG010003704">
    <property type="protein sequence ID" value="KAJ1879561.1"/>
    <property type="molecule type" value="Genomic_DNA"/>
</dbReference>
<dbReference type="Proteomes" id="UP001150581">
    <property type="component" value="Unassembled WGS sequence"/>
</dbReference>
<evidence type="ECO:0000313" key="2">
    <source>
        <dbReference type="Proteomes" id="UP001150581"/>
    </source>
</evidence>
<protein>
    <submittedName>
        <fullName evidence="1">Uncharacterized protein</fullName>
    </submittedName>
</protein>
<comment type="caution">
    <text evidence="1">The sequence shown here is derived from an EMBL/GenBank/DDBJ whole genome shotgun (WGS) entry which is preliminary data.</text>
</comment>